<evidence type="ECO:0000313" key="8">
    <source>
        <dbReference type="Proteomes" id="UP000886523"/>
    </source>
</evidence>
<reference evidence="7" key="1">
    <citation type="journal article" date="2020" name="Nat. Commun.">
        <title>Large-scale genome sequencing of mycorrhizal fungi provides insights into the early evolution of symbiotic traits.</title>
        <authorList>
            <person name="Miyauchi S."/>
            <person name="Kiss E."/>
            <person name="Kuo A."/>
            <person name="Drula E."/>
            <person name="Kohler A."/>
            <person name="Sanchez-Garcia M."/>
            <person name="Morin E."/>
            <person name="Andreopoulos B."/>
            <person name="Barry K.W."/>
            <person name="Bonito G."/>
            <person name="Buee M."/>
            <person name="Carver A."/>
            <person name="Chen C."/>
            <person name="Cichocki N."/>
            <person name="Clum A."/>
            <person name="Culley D."/>
            <person name="Crous P.W."/>
            <person name="Fauchery L."/>
            <person name="Girlanda M."/>
            <person name="Hayes R.D."/>
            <person name="Keri Z."/>
            <person name="LaButti K."/>
            <person name="Lipzen A."/>
            <person name="Lombard V."/>
            <person name="Magnuson J."/>
            <person name="Maillard F."/>
            <person name="Murat C."/>
            <person name="Nolan M."/>
            <person name="Ohm R.A."/>
            <person name="Pangilinan J."/>
            <person name="Pereira M.F."/>
            <person name="Perotto S."/>
            <person name="Peter M."/>
            <person name="Pfister S."/>
            <person name="Riley R."/>
            <person name="Sitrit Y."/>
            <person name="Stielow J.B."/>
            <person name="Szollosi G."/>
            <person name="Zifcakova L."/>
            <person name="Stursova M."/>
            <person name="Spatafora J.W."/>
            <person name="Tedersoo L."/>
            <person name="Vaario L.M."/>
            <person name="Yamada A."/>
            <person name="Yan M."/>
            <person name="Wang P."/>
            <person name="Xu J."/>
            <person name="Bruns T."/>
            <person name="Baldrian P."/>
            <person name="Vilgalys R."/>
            <person name="Dunand C."/>
            <person name="Henrissat B."/>
            <person name="Grigoriev I.V."/>
            <person name="Hibbett D."/>
            <person name="Nagy L.G."/>
            <person name="Martin F.M."/>
        </authorList>
    </citation>
    <scope>NUCLEOTIDE SEQUENCE</scope>
    <source>
        <strain evidence="7">UP504</strain>
    </source>
</reference>
<comment type="subcellular location">
    <subcellularLocation>
        <location evidence="1">Nucleus</location>
    </subcellularLocation>
</comment>
<organism evidence="7 8">
    <name type="scientific">Hydnum rufescens UP504</name>
    <dbReference type="NCBI Taxonomy" id="1448309"/>
    <lineage>
        <taxon>Eukaryota</taxon>
        <taxon>Fungi</taxon>
        <taxon>Dikarya</taxon>
        <taxon>Basidiomycota</taxon>
        <taxon>Agaricomycotina</taxon>
        <taxon>Agaricomycetes</taxon>
        <taxon>Cantharellales</taxon>
        <taxon>Hydnaceae</taxon>
        <taxon>Hydnum</taxon>
    </lineage>
</organism>
<dbReference type="GO" id="GO:0030488">
    <property type="term" value="P:tRNA methylation"/>
    <property type="evidence" value="ECO:0007669"/>
    <property type="project" value="InterPro"/>
</dbReference>
<gene>
    <name evidence="7" type="ORF">BS47DRAFT_1391954</name>
</gene>
<evidence type="ECO:0000256" key="5">
    <source>
        <dbReference type="ARBA" id="ARBA00023242"/>
    </source>
</evidence>
<proteinExistence type="inferred from homology"/>
<comment type="similarity">
    <text evidence="2">Belongs to the TRM6/GCD10 family.</text>
</comment>
<dbReference type="Pfam" id="PF04189">
    <property type="entry name" value="Gcd10p"/>
    <property type="match status" value="1"/>
</dbReference>
<dbReference type="GO" id="GO:0005634">
    <property type="term" value="C:nucleus"/>
    <property type="evidence" value="ECO:0007669"/>
    <property type="project" value="UniProtKB-SubCell"/>
</dbReference>
<comment type="caution">
    <text evidence="7">The sequence shown here is derived from an EMBL/GenBank/DDBJ whole genome shotgun (WGS) entry which is preliminary data.</text>
</comment>
<evidence type="ECO:0000313" key="7">
    <source>
        <dbReference type="EMBL" id="KAF9515031.1"/>
    </source>
</evidence>
<dbReference type="InterPro" id="IPR017423">
    <property type="entry name" value="TRM6"/>
</dbReference>
<dbReference type="OrthoDB" id="10254665at2759"/>
<evidence type="ECO:0000256" key="3">
    <source>
        <dbReference type="ARBA" id="ARBA00021704"/>
    </source>
</evidence>
<dbReference type="EMBL" id="MU128954">
    <property type="protein sequence ID" value="KAF9515031.1"/>
    <property type="molecule type" value="Genomic_DNA"/>
</dbReference>
<dbReference type="Proteomes" id="UP000886523">
    <property type="component" value="Unassembled WGS sequence"/>
</dbReference>
<protein>
    <recommendedName>
        <fullName evidence="3">tRNA (adenine(58)-N(1))-methyltransferase non-catalytic subunit TRM6</fullName>
    </recommendedName>
    <alternativeName>
        <fullName evidence="6">tRNA(m1A58)-methyltransferase subunit TRM6</fullName>
    </alternativeName>
</protein>
<keyword evidence="4" id="KW-0819">tRNA processing</keyword>
<name>A0A9P6DU70_9AGAM</name>
<evidence type="ECO:0000256" key="1">
    <source>
        <dbReference type="ARBA" id="ARBA00004123"/>
    </source>
</evidence>
<dbReference type="PANTHER" id="PTHR12945">
    <property type="entry name" value="TRANSLATION INITIATION FACTOR EIF3-RELATED"/>
    <property type="match status" value="1"/>
</dbReference>
<evidence type="ECO:0000256" key="6">
    <source>
        <dbReference type="ARBA" id="ARBA00032319"/>
    </source>
</evidence>
<dbReference type="GO" id="GO:0031515">
    <property type="term" value="C:tRNA (m1A) methyltransferase complex"/>
    <property type="evidence" value="ECO:0007669"/>
    <property type="project" value="InterPro"/>
</dbReference>
<dbReference type="PANTHER" id="PTHR12945:SF0">
    <property type="entry name" value="TRNA (ADENINE(58)-N(1))-METHYLTRANSFERASE NON-CATALYTIC SUBUNIT TRM6"/>
    <property type="match status" value="1"/>
</dbReference>
<evidence type="ECO:0000256" key="2">
    <source>
        <dbReference type="ARBA" id="ARBA00008320"/>
    </source>
</evidence>
<sequence>MSYLIKFDDIVLYQLPSGEIRSIKVDRKASANLGKYGSFPARELVGKAPGFTYDIVNGTLVLQPPQTLEELDDTDANNEMINDGAYVQPLTFDEIEALKKSGAHASVLFISFLLYNVLMQCKDKYKKRKEAKSVERFPDDERKRKHLTAVPSWPRACIATGYFGSDIELWQCAIFIARPGRRRFRGLIIAAVLERLGGKMDAEILTDPMNFSPKLLEPLVTSLNWAQIEEDWEPGKAPNFRSLSIVSLVLTSESQRVSRRRQMYLVLQAAREELFSAEWDALIVASQYEPFSVVEKLVPYLGGSAHIVVQSPYLQVLTEAQSKMRSQPQYLAPNITESWLRKYQVLPGRTHPIMSASGSGGYILHTIKIYDNSIAKSTLVSERRIQRQKAAEAKRRKKAAAEIAKSLHRAQKGLGDVQDDAGRGMVGEDFGLVGDDGDVEMENATAL</sequence>
<keyword evidence="5" id="KW-0539">Nucleus</keyword>
<accession>A0A9P6DU70</accession>
<dbReference type="AlphaFoldDB" id="A0A9P6DU70"/>
<keyword evidence="8" id="KW-1185">Reference proteome</keyword>
<evidence type="ECO:0000256" key="4">
    <source>
        <dbReference type="ARBA" id="ARBA00022694"/>
    </source>
</evidence>